<evidence type="ECO:0000313" key="4">
    <source>
        <dbReference type="EMBL" id="CAD8462790.1"/>
    </source>
</evidence>
<dbReference type="GO" id="GO:0046961">
    <property type="term" value="F:proton-transporting ATPase activity, rotational mechanism"/>
    <property type="evidence" value="ECO:0007669"/>
    <property type="project" value="InterPro"/>
</dbReference>
<sequence length="175" mass="19740">MKERQDIMLSLKREAREKLSATIKSKKSEYTKLLEDLLVEGMLKLMEPRITVRCVKGDQSIVRGLLGKAKSRFTEEMQKTCTEYKSKFNMNTDIALDATPLSDSCIGGVWVMSAAYTSRPDAIIVRNSLDARLETCVENITPVIRALMFPEDEQRAKEIADSREKALAAMAAEHH</sequence>
<accession>A0A7S0DU11</accession>
<organism evidence="4">
    <name type="scientific">Amorphochlora amoebiformis</name>
    <dbReference type="NCBI Taxonomy" id="1561963"/>
    <lineage>
        <taxon>Eukaryota</taxon>
        <taxon>Sar</taxon>
        <taxon>Rhizaria</taxon>
        <taxon>Cercozoa</taxon>
        <taxon>Chlorarachniophyceae</taxon>
        <taxon>Amorphochlora</taxon>
    </lineage>
</organism>
<dbReference type="Pfam" id="PF01991">
    <property type="entry name" value="vATP-synt_E"/>
    <property type="match status" value="1"/>
</dbReference>
<gene>
    <name evidence="4" type="ORF">LAMO00422_LOCUS21750</name>
</gene>
<evidence type="ECO:0008006" key="5">
    <source>
        <dbReference type="Google" id="ProtNLM"/>
    </source>
</evidence>
<keyword evidence="2" id="KW-0813">Transport</keyword>
<evidence type="ECO:0000256" key="2">
    <source>
        <dbReference type="ARBA" id="ARBA00022448"/>
    </source>
</evidence>
<dbReference type="PANTHER" id="PTHR45715">
    <property type="entry name" value="ATPASE H+-TRANSPORTING V1 SUBUNIT E1A-RELATED"/>
    <property type="match status" value="1"/>
</dbReference>
<reference evidence="4" key="1">
    <citation type="submission" date="2021-01" db="EMBL/GenBank/DDBJ databases">
        <authorList>
            <person name="Corre E."/>
            <person name="Pelletier E."/>
            <person name="Niang G."/>
            <person name="Scheremetjew M."/>
            <person name="Finn R."/>
            <person name="Kale V."/>
            <person name="Holt S."/>
            <person name="Cochrane G."/>
            <person name="Meng A."/>
            <person name="Brown T."/>
            <person name="Cohen L."/>
        </authorList>
    </citation>
    <scope>NUCLEOTIDE SEQUENCE</scope>
    <source>
        <strain evidence="4">CCMP2058</strain>
    </source>
</reference>
<comment type="similarity">
    <text evidence="1">Belongs to the V-ATPase E subunit family.</text>
</comment>
<dbReference type="SUPFAM" id="SSF160527">
    <property type="entry name" value="V-type ATPase subunit E-like"/>
    <property type="match status" value="1"/>
</dbReference>
<evidence type="ECO:0000256" key="1">
    <source>
        <dbReference type="ARBA" id="ARBA00005901"/>
    </source>
</evidence>
<proteinExistence type="inferred from homology"/>
<dbReference type="GO" id="GO:0033178">
    <property type="term" value="C:proton-transporting two-sector ATPase complex, catalytic domain"/>
    <property type="evidence" value="ECO:0007669"/>
    <property type="project" value="InterPro"/>
</dbReference>
<evidence type="ECO:0000256" key="3">
    <source>
        <dbReference type="ARBA" id="ARBA00023065"/>
    </source>
</evidence>
<dbReference type="InterPro" id="IPR002842">
    <property type="entry name" value="ATPase_V1_Esu"/>
</dbReference>
<dbReference type="EMBL" id="HBEM01031895">
    <property type="protein sequence ID" value="CAD8462790.1"/>
    <property type="molecule type" value="Transcribed_RNA"/>
</dbReference>
<keyword evidence="3" id="KW-0406">Ion transport</keyword>
<name>A0A7S0DU11_9EUKA</name>
<dbReference type="AlphaFoldDB" id="A0A7S0DU11"/>
<protein>
    <recommendedName>
        <fullName evidence="5">V-type proton ATPase subunit E</fullName>
    </recommendedName>
</protein>
<dbReference type="Gene3D" id="3.30.2320.30">
    <property type="entry name" value="ATP synthase, E subunit, C-terminal"/>
    <property type="match status" value="1"/>
</dbReference>
<dbReference type="InterPro" id="IPR038495">
    <property type="entry name" value="ATPase_E_C"/>
</dbReference>